<feature type="region of interest" description="Disordered" evidence="1">
    <location>
        <begin position="362"/>
        <end position="385"/>
    </location>
</feature>
<sequence>MQQSQAPAKFPIPFANGAAPSYIRDIPEGSQIGIANGAASLQDGFPPLNFLPVGSGGVPPFGQDLNGLFKLLTLWARWQAAGGLNLWDGTFATKIGGYPRGALLSSTTAGLVWLNTIDNNTTNPDGGTAQNWQPVLTGASVPQTSLIHAGTDTSTTPGAITIPTLVPAITALSNYQVFEIVPALDIAGPTTVSIQSFGAISLKRNDGGDPTAGDGPAGRPFLAVFLNGVLRRLGQSSSEVSSTVITNIFGSRLVVGGRTTVYNSPGTYTLQLPTDVTTFGIEVWGGGGGGGGATGNGTTAAGAGGGGGDYEAGSYACRAGSALTIVVGGGGASGTPSGSNGGNGSLSSVTYTKPDGTSVTIAAGGGSGGGGSSNGGSLGGGAGGTGSGGAVSRPGYFGGLPYTVSNNVFIGGSGGSSYNSSTTPPNFGFAGNGGSFPAGGGSGSAGNNVTGNGSIGGAGASGLVIARY</sequence>
<dbReference type="KEGG" id="mee:DA075_10280"/>
<gene>
    <name evidence="3" type="ORF">DA075_10280</name>
</gene>
<dbReference type="EMBL" id="CP028843">
    <property type="protein sequence ID" value="AWB21249.1"/>
    <property type="molecule type" value="Genomic_DNA"/>
</dbReference>
<accession>A0A2R4WI87</accession>
<dbReference type="OrthoDB" id="8266301at2"/>
<feature type="compositionally biased region" description="Gly residues" evidence="1">
    <location>
        <begin position="363"/>
        <end position="385"/>
    </location>
</feature>
<proteinExistence type="predicted"/>
<dbReference type="Proteomes" id="UP000244755">
    <property type="component" value="Chromosome 1"/>
</dbReference>
<feature type="domain" description="Glycine-rich" evidence="2">
    <location>
        <begin position="264"/>
        <end position="468"/>
    </location>
</feature>
<name>A0A2R4WI87_9HYPH</name>
<reference evidence="3 4" key="1">
    <citation type="submission" date="2018-04" db="EMBL/GenBank/DDBJ databases">
        <title>Methylobacterium sp. PR1016A genome.</title>
        <authorList>
            <person name="Park W."/>
        </authorList>
    </citation>
    <scope>NUCLEOTIDE SEQUENCE [LARGE SCALE GENOMIC DNA]</scope>
    <source>
        <strain evidence="3 4">PR1016A</strain>
    </source>
</reference>
<dbReference type="Pfam" id="PF21722">
    <property type="entry name" value="Gly_rich_2"/>
    <property type="match status" value="1"/>
</dbReference>
<organism evidence="3 4">
    <name type="scientific">Methylobacterium currus</name>
    <dbReference type="NCBI Taxonomy" id="2051553"/>
    <lineage>
        <taxon>Bacteria</taxon>
        <taxon>Pseudomonadati</taxon>
        <taxon>Pseudomonadota</taxon>
        <taxon>Alphaproteobacteria</taxon>
        <taxon>Hyphomicrobiales</taxon>
        <taxon>Methylobacteriaceae</taxon>
        <taxon>Methylobacterium</taxon>
    </lineage>
</organism>
<evidence type="ECO:0000313" key="3">
    <source>
        <dbReference type="EMBL" id="AWB21249.1"/>
    </source>
</evidence>
<evidence type="ECO:0000313" key="4">
    <source>
        <dbReference type="Proteomes" id="UP000244755"/>
    </source>
</evidence>
<dbReference type="AlphaFoldDB" id="A0A2R4WI87"/>
<evidence type="ECO:0000259" key="2">
    <source>
        <dbReference type="Pfam" id="PF21722"/>
    </source>
</evidence>
<evidence type="ECO:0000256" key="1">
    <source>
        <dbReference type="SAM" id="MobiDB-lite"/>
    </source>
</evidence>
<dbReference type="InterPro" id="IPR049304">
    <property type="entry name" value="Gly_rich_dom"/>
</dbReference>
<dbReference type="RefSeq" id="WP_099953125.1">
    <property type="nucleotide sequence ID" value="NZ_CP028843.1"/>
</dbReference>
<protein>
    <recommendedName>
        <fullName evidence="2">Glycine-rich domain-containing protein</fullName>
    </recommendedName>
</protein>
<keyword evidence="4" id="KW-1185">Reference proteome</keyword>